<name>A0ABW2K1G3_9BACI</name>
<evidence type="ECO:0000313" key="3">
    <source>
        <dbReference type="Proteomes" id="UP001596494"/>
    </source>
</evidence>
<dbReference type="Proteomes" id="UP001596494">
    <property type="component" value="Unassembled WGS sequence"/>
</dbReference>
<dbReference type="Gene3D" id="3.40.630.30">
    <property type="match status" value="1"/>
</dbReference>
<dbReference type="CDD" id="cd04301">
    <property type="entry name" value="NAT_SF"/>
    <property type="match status" value="1"/>
</dbReference>
<dbReference type="Pfam" id="PF13302">
    <property type="entry name" value="Acetyltransf_3"/>
    <property type="match status" value="1"/>
</dbReference>
<dbReference type="PANTHER" id="PTHR43415:SF3">
    <property type="entry name" value="GNAT-FAMILY ACETYLTRANSFERASE"/>
    <property type="match status" value="1"/>
</dbReference>
<dbReference type="InterPro" id="IPR000182">
    <property type="entry name" value="GNAT_dom"/>
</dbReference>
<protein>
    <submittedName>
        <fullName evidence="2">GNAT family N-acetyltransferase</fullName>
        <ecNumber evidence="2">2.3.-.-</ecNumber>
    </submittedName>
</protein>
<keyword evidence="2" id="KW-0808">Transferase</keyword>
<proteinExistence type="predicted"/>
<evidence type="ECO:0000313" key="2">
    <source>
        <dbReference type="EMBL" id="MFC7320591.1"/>
    </source>
</evidence>
<dbReference type="PROSITE" id="PS51186">
    <property type="entry name" value="GNAT"/>
    <property type="match status" value="1"/>
</dbReference>
<keyword evidence="3" id="KW-1185">Reference proteome</keyword>
<dbReference type="EMBL" id="JBHTBY010000006">
    <property type="protein sequence ID" value="MFC7320591.1"/>
    <property type="molecule type" value="Genomic_DNA"/>
</dbReference>
<dbReference type="PANTHER" id="PTHR43415">
    <property type="entry name" value="SPERMIDINE N(1)-ACETYLTRANSFERASE"/>
    <property type="match status" value="1"/>
</dbReference>
<keyword evidence="2" id="KW-0012">Acyltransferase</keyword>
<evidence type="ECO:0000259" key="1">
    <source>
        <dbReference type="PROSITE" id="PS51186"/>
    </source>
</evidence>
<dbReference type="InterPro" id="IPR016181">
    <property type="entry name" value="Acyl_CoA_acyltransferase"/>
</dbReference>
<comment type="caution">
    <text evidence="2">The sequence shown here is derived from an EMBL/GenBank/DDBJ whole genome shotgun (WGS) entry which is preliminary data.</text>
</comment>
<feature type="domain" description="N-acetyltransferase" evidence="1">
    <location>
        <begin position="7"/>
        <end position="171"/>
    </location>
</feature>
<dbReference type="RefSeq" id="WP_289214224.1">
    <property type="nucleotide sequence ID" value="NZ_JAPVRC010000001.1"/>
</dbReference>
<dbReference type="GO" id="GO:0016746">
    <property type="term" value="F:acyltransferase activity"/>
    <property type="evidence" value="ECO:0007669"/>
    <property type="project" value="UniProtKB-KW"/>
</dbReference>
<reference evidence="3" key="1">
    <citation type="journal article" date="2019" name="Int. J. Syst. Evol. Microbiol.">
        <title>The Global Catalogue of Microorganisms (GCM) 10K type strain sequencing project: providing services to taxonomists for standard genome sequencing and annotation.</title>
        <authorList>
            <consortium name="The Broad Institute Genomics Platform"/>
            <consortium name="The Broad Institute Genome Sequencing Center for Infectious Disease"/>
            <person name="Wu L."/>
            <person name="Ma J."/>
        </authorList>
    </citation>
    <scope>NUCLEOTIDE SEQUENCE [LARGE SCALE GENOMIC DNA]</scope>
    <source>
        <strain evidence="3">CCUG 73951</strain>
    </source>
</reference>
<sequence length="177" mass="21027">MFTSDRIHLRKMNDDDFHIYHNWRSNIEVMQYTNPELDVYSLRETEQFIKSICDSNTTKNYIIELNDSDKPIGIASLVHMDLKNRNAECIIDIGHQSYWGSGYGKEVMNILLDYSFSEMNLHKLYLRVFSFNERAIKLYESLGFVKEGEQKEHIFRNGKWHGIITMAIFQSTYIRPR</sequence>
<gene>
    <name evidence="2" type="ORF">ACFQMN_06835</name>
</gene>
<organism evidence="2 3">
    <name type="scientific">Halobacillus campisalis</name>
    <dbReference type="NCBI Taxonomy" id="435909"/>
    <lineage>
        <taxon>Bacteria</taxon>
        <taxon>Bacillati</taxon>
        <taxon>Bacillota</taxon>
        <taxon>Bacilli</taxon>
        <taxon>Bacillales</taxon>
        <taxon>Bacillaceae</taxon>
        <taxon>Halobacillus</taxon>
    </lineage>
</organism>
<accession>A0ABW2K1G3</accession>
<dbReference type="SUPFAM" id="SSF55729">
    <property type="entry name" value="Acyl-CoA N-acyltransferases (Nat)"/>
    <property type="match status" value="1"/>
</dbReference>
<dbReference type="EC" id="2.3.-.-" evidence="2"/>